<evidence type="ECO:0000313" key="1">
    <source>
        <dbReference type="EMBL" id="HFB54083.1"/>
    </source>
</evidence>
<organism evidence="1">
    <name type="scientific">Sulfurimonas autotrophica</name>
    <dbReference type="NCBI Taxonomy" id="202747"/>
    <lineage>
        <taxon>Bacteria</taxon>
        <taxon>Pseudomonadati</taxon>
        <taxon>Campylobacterota</taxon>
        <taxon>Epsilonproteobacteria</taxon>
        <taxon>Campylobacterales</taxon>
        <taxon>Sulfurimonadaceae</taxon>
        <taxon>Sulfurimonas</taxon>
    </lineage>
</organism>
<gene>
    <name evidence="1" type="ORF">ENJ67_05055</name>
</gene>
<dbReference type="EMBL" id="DRNH01000272">
    <property type="protein sequence ID" value="HFB54083.1"/>
    <property type="molecule type" value="Genomic_DNA"/>
</dbReference>
<dbReference type="AlphaFoldDB" id="A0A7C3C447"/>
<proteinExistence type="predicted"/>
<comment type="caution">
    <text evidence="1">The sequence shown here is derived from an EMBL/GenBank/DDBJ whole genome shotgun (WGS) entry which is preliminary data.</text>
</comment>
<dbReference type="Proteomes" id="UP000886390">
    <property type="component" value="Unassembled WGS sequence"/>
</dbReference>
<protein>
    <submittedName>
        <fullName evidence="1">Uncharacterized protein</fullName>
    </submittedName>
</protein>
<reference evidence="1" key="1">
    <citation type="journal article" date="2020" name="mSystems">
        <title>Genome- and Community-Level Interaction Insights into Carbon Utilization and Element Cycling Functions of Hydrothermarchaeota in Hydrothermal Sediment.</title>
        <authorList>
            <person name="Zhou Z."/>
            <person name="Liu Y."/>
            <person name="Xu W."/>
            <person name="Pan J."/>
            <person name="Luo Z.H."/>
            <person name="Li M."/>
        </authorList>
    </citation>
    <scope>NUCLEOTIDE SEQUENCE [LARGE SCALE GENOMIC DNA]</scope>
    <source>
        <strain evidence="1">HyVt-507</strain>
    </source>
</reference>
<sequence>MTLEQQWLEYDYNPFILFNAQGKIVSLNAEAQFLLGSTTAHELFELAKTYASINFGFKTTFVELEYGRYKFFGLTVGYEDEEQIGIKLYQSPTYKLNTAKPNGELTNIFTIIDLCIATNSINSDTVFRKDYDPTIPDVIIDSNKLIKLLNKSYEYFKGNDSILTRVFFRIGEHIKFEDKKYSIFSISIQGDNIDEAKKDELDMLAKSNNFYIDISDKKVTINLPMITS</sequence>
<name>A0A7C3C447_9BACT</name>
<accession>A0A7C3C447</accession>